<organism evidence="2 3">
    <name type="scientific">Melipona quadrifasciata</name>
    <dbReference type="NCBI Taxonomy" id="166423"/>
    <lineage>
        <taxon>Eukaryota</taxon>
        <taxon>Metazoa</taxon>
        <taxon>Ecdysozoa</taxon>
        <taxon>Arthropoda</taxon>
        <taxon>Hexapoda</taxon>
        <taxon>Insecta</taxon>
        <taxon>Pterygota</taxon>
        <taxon>Neoptera</taxon>
        <taxon>Endopterygota</taxon>
        <taxon>Hymenoptera</taxon>
        <taxon>Apocrita</taxon>
        <taxon>Aculeata</taxon>
        <taxon>Apoidea</taxon>
        <taxon>Anthophila</taxon>
        <taxon>Apidae</taxon>
        <taxon>Melipona</taxon>
    </lineage>
</organism>
<evidence type="ECO:0000313" key="3">
    <source>
        <dbReference type="Proteomes" id="UP000053105"/>
    </source>
</evidence>
<dbReference type="PANTHER" id="PTHR43355:SF2">
    <property type="entry name" value="FLAVIN REDUCTASE (NADPH)"/>
    <property type="match status" value="1"/>
</dbReference>
<feature type="domain" description="NAD(P)-binding" evidence="1">
    <location>
        <begin position="8"/>
        <end position="188"/>
    </location>
</feature>
<keyword evidence="3" id="KW-1185">Reference proteome</keyword>
<dbReference type="AlphaFoldDB" id="A0A0M8ZSU3"/>
<dbReference type="GO" id="GO:0042602">
    <property type="term" value="F:riboflavin reductase (NADPH) activity"/>
    <property type="evidence" value="ECO:0007669"/>
    <property type="project" value="TreeGrafter"/>
</dbReference>
<name>A0A0M8ZSU3_9HYME</name>
<dbReference type="STRING" id="166423.A0A0M8ZSU3"/>
<dbReference type="InterPro" id="IPR016040">
    <property type="entry name" value="NAD(P)-bd_dom"/>
</dbReference>
<dbReference type="EMBL" id="KQ435863">
    <property type="protein sequence ID" value="KOX70420.1"/>
    <property type="molecule type" value="Genomic_DNA"/>
</dbReference>
<dbReference type="OrthoDB" id="419598at2759"/>
<dbReference type="SUPFAM" id="SSF51735">
    <property type="entry name" value="NAD(P)-binding Rossmann-fold domains"/>
    <property type="match status" value="1"/>
</dbReference>
<dbReference type="Gene3D" id="3.40.50.720">
    <property type="entry name" value="NAD(P)-binding Rossmann-like Domain"/>
    <property type="match status" value="1"/>
</dbReference>
<evidence type="ECO:0000313" key="2">
    <source>
        <dbReference type="EMBL" id="KOX70420.1"/>
    </source>
</evidence>
<dbReference type="GO" id="GO:0004074">
    <property type="term" value="F:biliverdin reductase [NAD(P)H] activity"/>
    <property type="evidence" value="ECO:0007669"/>
    <property type="project" value="TreeGrafter"/>
</dbReference>
<protein>
    <submittedName>
        <fullName evidence="2">Flavin reductase (NADPH)</fullName>
    </submittedName>
</protein>
<evidence type="ECO:0000259" key="1">
    <source>
        <dbReference type="Pfam" id="PF13460"/>
    </source>
</evidence>
<proteinExistence type="predicted"/>
<dbReference type="InterPro" id="IPR051606">
    <property type="entry name" value="Polyketide_Oxido-like"/>
</dbReference>
<gene>
    <name evidence="2" type="ORF">WN51_04823</name>
</gene>
<dbReference type="Proteomes" id="UP000053105">
    <property type="component" value="Unassembled WGS sequence"/>
</dbReference>
<sequence>MNRIVIFGATGNTGLCALNSAVNKGLTVRAFVRDEGKVPPILKDKVEIIVGDVTNPEQVSNAMSNRDAVVVVLGTRNDLSPTTVLSNGMKNIIDAMKAHNVEIISVCLSAFLFYKPEAVPSMFKDLNADHQRMFDLLKESKLKWIAILPPHIADVQNSKYVIKHDESPGRAISKHDLGAFLVESLQQPEHYQKVCGIANVA</sequence>
<accession>A0A0M8ZSU3</accession>
<dbReference type="PANTHER" id="PTHR43355">
    <property type="entry name" value="FLAVIN REDUCTASE (NADPH)"/>
    <property type="match status" value="1"/>
</dbReference>
<dbReference type="CDD" id="cd05244">
    <property type="entry name" value="BVR-B_like_SDR_a"/>
    <property type="match status" value="1"/>
</dbReference>
<dbReference type="Pfam" id="PF13460">
    <property type="entry name" value="NAD_binding_10"/>
    <property type="match status" value="1"/>
</dbReference>
<dbReference type="InterPro" id="IPR036291">
    <property type="entry name" value="NAD(P)-bd_dom_sf"/>
</dbReference>
<reference evidence="2 3" key="1">
    <citation type="submission" date="2015-07" db="EMBL/GenBank/DDBJ databases">
        <title>The genome of Melipona quadrifasciata.</title>
        <authorList>
            <person name="Pan H."/>
            <person name="Kapheim K."/>
        </authorList>
    </citation>
    <scope>NUCLEOTIDE SEQUENCE [LARGE SCALE GENOMIC DNA]</scope>
    <source>
        <strain evidence="2">0111107301</strain>
        <tissue evidence="2">Whole body</tissue>
    </source>
</reference>